<evidence type="ECO:0000313" key="3">
    <source>
        <dbReference type="Proteomes" id="UP000886998"/>
    </source>
</evidence>
<dbReference type="SUPFAM" id="SSF57302">
    <property type="entry name" value="Snake toxin-like"/>
    <property type="match status" value="1"/>
</dbReference>
<accession>A0A8X7BRC5</accession>
<gene>
    <name evidence="2" type="primary">AVEN_156651_1</name>
    <name evidence="2" type="ORF">TNIN_386981</name>
</gene>
<dbReference type="AlphaFoldDB" id="A0A8X7BRC5"/>
<reference evidence="2" key="1">
    <citation type="submission" date="2020-08" db="EMBL/GenBank/DDBJ databases">
        <title>Multicomponent nature underlies the extraordinary mechanical properties of spider dragline silk.</title>
        <authorList>
            <person name="Kono N."/>
            <person name="Nakamura H."/>
            <person name="Mori M."/>
            <person name="Yoshida Y."/>
            <person name="Ohtoshi R."/>
            <person name="Malay A.D."/>
            <person name="Moran D.A.P."/>
            <person name="Tomita M."/>
            <person name="Numata K."/>
            <person name="Arakawa K."/>
        </authorList>
    </citation>
    <scope>NUCLEOTIDE SEQUENCE</scope>
</reference>
<dbReference type="InterPro" id="IPR045860">
    <property type="entry name" value="Snake_toxin-like_sf"/>
</dbReference>
<dbReference type="OrthoDB" id="8188927at2759"/>
<evidence type="ECO:0000313" key="2">
    <source>
        <dbReference type="EMBL" id="GFY39797.1"/>
    </source>
</evidence>
<dbReference type="EMBL" id="BMAV01001529">
    <property type="protein sequence ID" value="GFY39797.1"/>
    <property type="molecule type" value="Genomic_DNA"/>
</dbReference>
<dbReference type="CDD" id="cd00117">
    <property type="entry name" value="TFP"/>
    <property type="match status" value="1"/>
</dbReference>
<protein>
    <submittedName>
        <fullName evidence="2">Uncharacterized protein</fullName>
    </submittedName>
</protein>
<organism evidence="2 3">
    <name type="scientific">Trichonephila inaurata madagascariensis</name>
    <dbReference type="NCBI Taxonomy" id="2747483"/>
    <lineage>
        <taxon>Eukaryota</taxon>
        <taxon>Metazoa</taxon>
        <taxon>Ecdysozoa</taxon>
        <taxon>Arthropoda</taxon>
        <taxon>Chelicerata</taxon>
        <taxon>Arachnida</taxon>
        <taxon>Araneae</taxon>
        <taxon>Araneomorphae</taxon>
        <taxon>Entelegynae</taxon>
        <taxon>Araneoidea</taxon>
        <taxon>Nephilidae</taxon>
        <taxon>Trichonephila</taxon>
        <taxon>Trichonephila inaurata</taxon>
    </lineage>
</organism>
<comment type="caution">
    <text evidence="2">The sequence shown here is derived from an EMBL/GenBank/DDBJ whole genome shotgun (WGS) entry which is preliminary data.</text>
</comment>
<feature type="signal peptide" evidence="1">
    <location>
        <begin position="1"/>
        <end position="24"/>
    </location>
</feature>
<sequence length="126" mass="14287">MGGGTWLSLAAQRMLRSIVSMTVALKCYRCGKYTPDGAGSVIPCYAYNQTDLKECHKRDRYCLKYLNEGIVVRDCAYECKAGVHELSEFFCCQEDGCNTASIPLRQEWTVSIVAVFCLVLWMRYLT</sequence>
<keyword evidence="1" id="KW-0732">Signal</keyword>
<evidence type="ECO:0000256" key="1">
    <source>
        <dbReference type="SAM" id="SignalP"/>
    </source>
</evidence>
<feature type="chain" id="PRO_5036489466" evidence="1">
    <location>
        <begin position="25"/>
        <end position="126"/>
    </location>
</feature>
<keyword evidence="3" id="KW-1185">Reference proteome</keyword>
<proteinExistence type="predicted"/>
<dbReference type="Proteomes" id="UP000886998">
    <property type="component" value="Unassembled WGS sequence"/>
</dbReference>
<name>A0A8X7BRC5_9ARAC</name>